<reference evidence="1" key="2">
    <citation type="journal article" date="2015" name="Fish Shellfish Immunol.">
        <title>Early steps in the European eel (Anguilla anguilla)-Vibrio vulnificus interaction in the gills: Role of the RtxA13 toxin.</title>
        <authorList>
            <person name="Callol A."/>
            <person name="Pajuelo D."/>
            <person name="Ebbesson L."/>
            <person name="Teles M."/>
            <person name="MacKenzie S."/>
            <person name="Amaro C."/>
        </authorList>
    </citation>
    <scope>NUCLEOTIDE SEQUENCE</scope>
</reference>
<evidence type="ECO:0000313" key="1">
    <source>
        <dbReference type="EMBL" id="JAH89182.1"/>
    </source>
</evidence>
<protein>
    <submittedName>
        <fullName evidence="1">Uncharacterized protein</fullName>
    </submittedName>
</protein>
<sequence length="65" mass="7098">MKDHKRLSASPVIPYALTSFSSQTQSSPGASTPYSTVQQDPVTLFSMKMCAVQALKTDDVIKMVF</sequence>
<dbReference type="AlphaFoldDB" id="A0A0E9WFP2"/>
<accession>A0A0E9WFP2</accession>
<reference evidence="1" key="1">
    <citation type="submission" date="2014-11" db="EMBL/GenBank/DDBJ databases">
        <authorList>
            <person name="Amaro Gonzalez C."/>
        </authorList>
    </citation>
    <scope>NUCLEOTIDE SEQUENCE</scope>
</reference>
<proteinExistence type="predicted"/>
<name>A0A0E9WFP2_ANGAN</name>
<dbReference type="EMBL" id="GBXM01019395">
    <property type="protein sequence ID" value="JAH89182.1"/>
    <property type="molecule type" value="Transcribed_RNA"/>
</dbReference>
<organism evidence="1">
    <name type="scientific">Anguilla anguilla</name>
    <name type="common">European freshwater eel</name>
    <name type="synonym">Muraena anguilla</name>
    <dbReference type="NCBI Taxonomy" id="7936"/>
    <lineage>
        <taxon>Eukaryota</taxon>
        <taxon>Metazoa</taxon>
        <taxon>Chordata</taxon>
        <taxon>Craniata</taxon>
        <taxon>Vertebrata</taxon>
        <taxon>Euteleostomi</taxon>
        <taxon>Actinopterygii</taxon>
        <taxon>Neopterygii</taxon>
        <taxon>Teleostei</taxon>
        <taxon>Anguilliformes</taxon>
        <taxon>Anguillidae</taxon>
        <taxon>Anguilla</taxon>
    </lineage>
</organism>